<accession>A0A1G1W6F4</accession>
<sequence>MAKKYLKNLELEERLIRSIYVASYIPRKCGIATFTKDLTNAINALNPRALAEIMVLNNNGYDYPWEVKFRINQDDLRTYIGAADYINDSSAEIVCLQHEFGLFGGKDGEYAISFLERIKKPIVTTFHTVKENPTPTQKEIIKRISLLSSAVVVMIESIADRLVKTYQVSRKKIVFVPHGVPDVPFGGTEFFKKQQKLRGKFVLGSINLLSENKGIEYAIEAIPEIVKKIPNFIYLIIGETHPVVKTKKGEEYRHRLEKLVKNLKMTKHVKFINSYLPLEELVNYLRSLDIYITPYLDPGQVASGTLSYAVGAGKACISTPYIYAQEVLDQNRGILVPFRESKSISEAIIKIHSDQKFKSQIERKAYDYGRIMTWPSVGLQYLDLFRLILRRAKA</sequence>
<dbReference type="EMBL" id="MHCP01000028">
    <property type="protein sequence ID" value="OGY23239.1"/>
    <property type="molecule type" value="Genomic_DNA"/>
</dbReference>
<dbReference type="AlphaFoldDB" id="A0A1G1W6F4"/>
<gene>
    <name evidence="3" type="ORF">A2172_02600</name>
</gene>
<organism evidence="3 4">
    <name type="scientific">Candidatus Woykebacteria bacterium RBG_13_40_15</name>
    <dbReference type="NCBI Taxonomy" id="1802593"/>
    <lineage>
        <taxon>Bacteria</taxon>
        <taxon>Candidatus Woykeibacteriota</taxon>
    </lineage>
</organism>
<dbReference type="SUPFAM" id="SSF53756">
    <property type="entry name" value="UDP-Glycosyltransferase/glycogen phosphorylase"/>
    <property type="match status" value="1"/>
</dbReference>
<dbReference type="InterPro" id="IPR028098">
    <property type="entry name" value="Glyco_trans_4-like_N"/>
</dbReference>
<reference evidence="3 4" key="1">
    <citation type="journal article" date="2016" name="Nat. Commun.">
        <title>Thousands of microbial genomes shed light on interconnected biogeochemical processes in an aquifer system.</title>
        <authorList>
            <person name="Anantharaman K."/>
            <person name="Brown C.T."/>
            <person name="Hug L.A."/>
            <person name="Sharon I."/>
            <person name="Castelle C.J."/>
            <person name="Probst A.J."/>
            <person name="Thomas B.C."/>
            <person name="Singh A."/>
            <person name="Wilkins M.J."/>
            <person name="Karaoz U."/>
            <person name="Brodie E.L."/>
            <person name="Williams K.H."/>
            <person name="Hubbard S.S."/>
            <person name="Banfield J.F."/>
        </authorList>
    </citation>
    <scope>NUCLEOTIDE SEQUENCE [LARGE SCALE GENOMIC DNA]</scope>
</reference>
<protein>
    <submittedName>
        <fullName evidence="3">Uncharacterized protein</fullName>
    </submittedName>
</protein>
<dbReference type="CDD" id="cd03822">
    <property type="entry name" value="GT4_mannosyltransferase-like"/>
    <property type="match status" value="1"/>
</dbReference>
<comment type="caution">
    <text evidence="3">The sequence shown here is derived from an EMBL/GenBank/DDBJ whole genome shotgun (WGS) entry which is preliminary data.</text>
</comment>
<dbReference type="Proteomes" id="UP000176631">
    <property type="component" value="Unassembled WGS sequence"/>
</dbReference>
<evidence type="ECO:0000313" key="4">
    <source>
        <dbReference type="Proteomes" id="UP000176631"/>
    </source>
</evidence>
<dbReference type="Pfam" id="PF13439">
    <property type="entry name" value="Glyco_transf_4"/>
    <property type="match status" value="1"/>
</dbReference>
<dbReference type="PANTHER" id="PTHR12526:SF572">
    <property type="entry name" value="BLL5144 PROTEIN"/>
    <property type="match status" value="1"/>
</dbReference>
<evidence type="ECO:0000259" key="1">
    <source>
        <dbReference type="Pfam" id="PF00534"/>
    </source>
</evidence>
<evidence type="ECO:0000313" key="3">
    <source>
        <dbReference type="EMBL" id="OGY23239.1"/>
    </source>
</evidence>
<name>A0A1G1W6F4_9BACT</name>
<evidence type="ECO:0000259" key="2">
    <source>
        <dbReference type="Pfam" id="PF13439"/>
    </source>
</evidence>
<dbReference type="STRING" id="1802593.A2172_02600"/>
<proteinExistence type="predicted"/>
<dbReference type="Pfam" id="PF00534">
    <property type="entry name" value="Glycos_transf_1"/>
    <property type="match status" value="1"/>
</dbReference>
<feature type="domain" description="Glycosyltransferase subfamily 4-like N-terminal" evidence="2">
    <location>
        <begin position="116"/>
        <end position="180"/>
    </location>
</feature>
<dbReference type="PANTHER" id="PTHR12526">
    <property type="entry name" value="GLYCOSYLTRANSFERASE"/>
    <property type="match status" value="1"/>
</dbReference>
<dbReference type="InterPro" id="IPR001296">
    <property type="entry name" value="Glyco_trans_1"/>
</dbReference>
<feature type="domain" description="Glycosyl transferase family 1" evidence="1">
    <location>
        <begin position="189"/>
        <end position="366"/>
    </location>
</feature>
<dbReference type="GO" id="GO:0016757">
    <property type="term" value="F:glycosyltransferase activity"/>
    <property type="evidence" value="ECO:0007669"/>
    <property type="project" value="InterPro"/>
</dbReference>
<dbReference type="Gene3D" id="3.40.50.2000">
    <property type="entry name" value="Glycogen Phosphorylase B"/>
    <property type="match status" value="2"/>
</dbReference>